<gene>
    <name evidence="4" type="ORF">X975_08667</name>
</gene>
<dbReference type="Gene3D" id="1.10.10.1450">
    <property type="match status" value="1"/>
</dbReference>
<organism evidence="4 5">
    <name type="scientific">Stegodyphus mimosarum</name>
    <name type="common">African social velvet spider</name>
    <dbReference type="NCBI Taxonomy" id="407821"/>
    <lineage>
        <taxon>Eukaryota</taxon>
        <taxon>Metazoa</taxon>
        <taxon>Ecdysozoa</taxon>
        <taxon>Arthropoda</taxon>
        <taxon>Chelicerata</taxon>
        <taxon>Arachnida</taxon>
        <taxon>Araneae</taxon>
        <taxon>Araneomorphae</taxon>
        <taxon>Entelegynae</taxon>
        <taxon>Eresoidea</taxon>
        <taxon>Eresidae</taxon>
        <taxon>Stegodyphus</taxon>
    </lineage>
</organism>
<feature type="non-terminal residue" evidence="4">
    <location>
        <position position="784"/>
    </location>
</feature>
<dbReference type="InterPro" id="IPR001888">
    <property type="entry name" value="Transposase_1"/>
</dbReference>
<name>A0A087TFH1_STEMI</name>
<dbReference type="Pfam" id="PF17906">
    <property type="entry name" value="HTH_48"/>
    <property type="match status" value="1"/>
</dbReference>
<dbReference type="AlphaFoldDB" id="A0A087TFH1"/>
<dbReference type="InterPro" id="IPR036397">
    <property type="entry name" value="RNaseH_sf"/>
</dbReference>
<dbReference type="Gene3D" id="3.30.420.10">
    <property type="entry name" value="Ribonuclease H-like superfamily/Ribonuclease H"/>
    <property type="match status" value="1"/>
</dbReference>
<dbReference type="PANTHER" id="PTHR46060">
    <property type="entry name" value="MARINER MOS1 TRANSPOSASE-LIKE PROTEIN"/>
    <property type="match status" value="1"/>
</dbReference>
<keyword evidence="2" id="KW-1133">Transmembrane helix</keyword>
<dbReference type="GO" id="GO:0008168">
    <property type="term" value="F:methyltransferase activity"/>
    <property type="evidence" value="ECO:0007669"/>
    <property type="project" value="UniProtKB-KW"/>
</dbReference>
<keyword evidence="4" id="KW-0489">Methyltransferase</keyword>
<keyword evidence="5" id="KW-1185">Reference proteome</keyword>
<dbReference type="EMBL" id="KK114976">
    <property type="protein sequence ID" value="KFM63860.1"/>
    <property type="molecule type" value="Genomic_DNA"/>
</dbReference>
<dbReference type="PANTHER" id="PTHR46060:SF1">
    <property type="entry name" value="MARINER MOS1 TRANSPOSASE-LIKE PROTEIN"/>
    <property type="match status" value="1"/>
</dbReference>
<feature type="region of interest" description="Disordered" evidence="1">
    <location>
        <begin position="1"/>
        <end position="36"/>
    </location>
</feature>
<accession>A0A087TFH1</accession>
<protein>
    <submittedName>
        <fullName evidence="4">Histone-lysine N-methyltransferase SETMAR</fullName>
    </submittedName>
</protein>
<dbReference type="OrthoDB" id="6421240at2759"/>
<dbReference type="InterPro" id="IPR041426">
    <property type="entry name" value="Mos1_HTH"/>
</dbReference>
<dbReference type="Pfam" id="PF01359">
    <property type="entry name" value="Transposase_1"/>
    <property type="match status" value="1"/>
</dbReference>
<dbReference type="Proteomes" id="UP000054359">
    <property type="component" value="Unassembled WGS sequence"/>
</dbReference>
<evidence type="ECO:0000256" key="1">
    <source>
        <dbReference type="SAM" id="MobiDB-lite"/>
    </source>
</evidence>
<reference evidence="4 5" key="1">
    <citation type="submission" date="2013-11" db="EMBL/GenBank/DDBJ databases">
        <title>Genome sequencing of Stegodyphus mimosarum.</title>
        <authorList>
            <person name="Bechsgaard J."/>
        </authorList>
    </citation>
    <scope>NUCLEOTIDE SEQUENCE [LARGE SCALE GENOMIC DNA]</scope>
</reference>
<dbReference type="InterPro" id="IPR052709">
    <property type="entry name" value="Transposase-MT_Hybrid"/>
</dbReference>
<dbReference type="GO" id="GO:0032259">
    <property type="term" value="P:methylation"/>
    <property type="evidence" value="ECO:0007669"/>
    <property type="project" value="UniProtKB-KW"/>
</dbReference>
<evidence type="ECO:0000256" key="2">
    <source>
        <dbReference type="SAM" id="Phobius"/>
    </source>
</evidence>
<evidence type="ECO:0000313" key="4">
    <source>
        <dbReference type="EMBL" id="KFM63860.1"/>
    </source>
</evidence>
<keyword evidence="2" id="KW-0472">Membrane</keyword>
<feature type="domain" description="Mos1 transposase HTH" evidence="3">
    <location>
        <begin position="331"/>
        <end position="376"/>
    </location>
</feature>
<dbReference type="GO" id="GO:0003676">
    <property type="term" value="F:nucleic acid binding"/>
    <property type="evidence" value="ECO:0007669"/>
    <property type="project" value="InterPro"/>
</dbReference>
<proteinExistence type="predicted"/>
<dbReference type="STRING" id="407821.A0A087TFH1"/>
<evidence type="ECO:0000313" key="5">
    <source>
        <dbReference type="Proteomes" id="UP000054359"/>
    </source>
</evidence>
<keyword evidence="4" id="KW-0808">Transferase</keyword>
<sequence length="784" mass="89203">MTRHARLQNSSPKMSDEKPYRKQLATAGKPRSKPQTSLRITLFTSNKQSKAIEEGYLNCPIRPYMSSPLCCFKCQWFGHAKATCFENLVCALCSMTGYLSQDRKADPECLNSHANHPSYSQNSSKWKEEKEIQHIKIAKKIFYLEARKQHRAPISSKLDYGSVIYRSARASVGCYGLHKLLDGSLGFAAGVMMSASYWSLLKPAIEIATESQSYGAQGEFVVIPIGFGFLMGALFVFLADLYLPCCENFAKVALNPDICQEMGKDGYVVDRKDSDRHKRHPLRSQFRTCAVDALYQGEETRAIWRSLSVTYALLCLFTMSVLIENPAACEIRSVIRFLNARKVKPSEIYRQICDVYGPKAMSDSMVRRWVRKFNDGRSDAHDEERSGRPSLVTEELVHAIDDKIHENRRFTISALAMEFPQISRSLMHEIVTEKLKFRKLCSRWVPKILTEQHKTKRMGSALQFLTRYAESGEEFLTQIVTGDETWVSYDTPESKRQSMEWRHTSSPAKVKPKQILTPRKMMCTVFWDWKGILLINFLPRGQTIRADAYCETLRKLRRAIQNKRRGLLSKGVVFLHDNARPHTANVTKNLLQGFGWDVFDHPPYSPDLAPSDFHLFLHLKSFLGGQHFNNDDELKETVSNWLKTQAANFYEEGTSSKNGLHRRYRPSSDSDDFEVEPVTSNLLDVRWRRILLLIIAITVHNIPEGLAVGVGFGAVGKTKSATFESARNLALGIGIQNFPEGLAVSLPLHGAGMSRWRSFWCAIFKRFAVLKSEIVQTKTHDSCE</sequence>
<feature type="transmembrane region" description="Helical" evidence="2">
    <location>
        <begin position="220"/>
        <end position="243"/>
    </location>
</feature>
<evidence type="ECO:0000259" key="3">
    <source>
        <dbReference type="Pfam" id="PF17906"/>
    </source>
</evidence>
<keyword evidence="2" id="KW-0812">Transmembrane</keyword>